<protein>
    <recommendedName>
        <fullName evidence="1">Peptidase C14 caspase domain-containing protein</fullName>
    </recommendedName>
</protein>
<proteinExistence type="predicted"/>
<dbReference type="AlphaFoldDB" id="X1I2W6"/>
<sequence>SEMRIGDYFALIIGIDDYSGAWTPLRNAVGDAKAIKEMLESKYKFDHFRTLYNRLATRENIIRELEWLVRNVKEEDNVFIYYSGHGEFKKEYNKGYWVPADATEESTFQYVSNNDLQTFLSSIKSKHTLLISDACFSGDIFRGKTISIPFQDTERYYRDVHAKLSRQAITSGGIEPVMDGGRDGHSVFAYYLLKSLRNN</sequence>
<feature type="non-terminal residue" evidence="2">
    <location>
        <position position="199"/>
    </location>
</feature>
<dbReference type="Gene3D" id="3.40.50.1460">
    <property type="match status" value="1"/>
</dbReference>
<dbReference type="EMBL" id="BARU01042905">
    <property type="protein sequence ID" value="GAH76756.1"/>
    <property type="molecule type" value="Genomic_DNA"/>
</dbReference>
<feature type="domain" description="Peptidase C14 caspase" evidence="1">
    <location>
        <begin position="9"/>
        <end position="151"/>
    </location>
</feature>
<dbReference type="SUPFAM" id="SSF52129">
    <property type="entry name" value="Caspase-like"/>
    <property type="match status" value="1"/>
</dbReference>
<accession>X1I2W6</accession>
<evidence type="ECO:0000313" key="2">
    <source>
        <dbReference type="EMBL" id="GAH76756.1"/>
    </source>
</evidence>
<gene>
    <name evidence="2" type="ORF">S03H2_65812</name>
</gene>
<feature type="non-terminal residue" evidence="2">
    <location>
        <position position="1"/>
    </location>
</feature>
<reference evidence="2" key="1">
    <citation type="journal article" date="2014" name="Front. Microbiol.">
        <title>High frequency of phylogenetically diverse reductive dehalogenase-homologous genes in deep subseafloor sedimentary metagenomes.</title>
        <authorList>
            <person name="Kawai M."/>
            <person name="Futagami T."/>
            <person name="Toyoda A."/>
            <person name="Takaki Y."/>
            <person name="Nishi S."/>
            <person name="Hori S."/>
            <person name="Arai W."/>
            <person name="Tsubouchi T."/>
            <person name="Morono Y."/>
            <person name="Uchiyama I."/>
            <person name="Ito T."/>
            <person name="Fujiyama A."/>
            <person name="Inagaki F."/>
            <person name="Takami H."/>
        </authorList>
    </citation>
    <scope>NUCLEOTIDE SEQUENCE</scope>
    <source>
        <strain evidence="2">Expedition CK06-06</strain>
    </source>
</reference>
<dbReference type="InterPro" id="IPR050452">
    <property type="entry name" value="Metacaspase"/>
</dbReference>
<organism evidence="2">
    <name type="scientific">marine sediment metagenome</name>
    <dbReference type="NCBI Taxonomy" id="412755"/>
    <lineage>
        <taxon>unclassified sequences</taxon>
        <taxon>metagenomes</taxon>
        <taxon>ecological metagenomes</taxon>
    </lineage>
</organism>
<name>X1I2W6_9ZZZZ</name>
<dbReference type="Pfam" id="PF00656">
    <property type="entry name" value="Peptidase_C14"/>
    <property type="match status" value="1"/>
</dbReference>
<dbReference type="GO" id="GO:0004197">
    <property type="term" value="F:cysteine-type endopeptidase activity"/>
    <property type="evidence" value="ECO:0007669"/>
    <property type="project" value="InterPro"/>
</dbReference>
<dbReference type="GO" id="GO:0006508">
    <property type="term" value="P:proteolysis"/>
    <property type="evidence" value="ECO:0007669"/>
    <property type="project" value="InterPro"/>
</dbReference>
<dbReference type="GO" id="GO:0005737">
    <property type="term" value="C:cytoplasm"/>
    <property type="evidence" value="ECO:0007669"/>
    <property type="project" value="TreeGrafter"/>
</dbReference>
<dbReference type="InterPro" id="IPR029030">
    <property type="entry name" value="Caspase-like_dom_sf"/>
</dbReference>
<evidence type="ECO:0000259" key="1">
    <source>
        <dbReference type="Pfam" id="PF00656"/>
    </source>
</evidence>
<comment type="caution">
    <text evidence="2">The sequence shown here is derived from an EMBL/GenBank/DDBJ whole genome shotgun (WGS) entry which is preliminary data.</text>
</comment>
<dbReference type="PANTHER" id="PTHR48104">
    <property type="entry name" value="METACASPASE-4"/>
    <property type="match status" value="1"/>
</dbReference>
<dbReference type="PANTHER" id="PTHR48104:SF30">
    <property type="entry name" value="METACASPASE-1"/>
    <property type="match status" value="1"/>
</dbReference>
<dbReference type="InterPro" id="IPR011600">
    <property type="entry name" value="Pept_C14_caspase"/>
</dbReference>